<dbReference type="SUPFAM" id="SSF53474">
    <property type="entry name" value="alpha/beta-Hydrolases"/>
    <property type="match status" value="1"/>
</dbReference>
<evidence type="ECO:0000313" key="3">
    <source>
        <dbReference type="EMBL" id="KAJ9602696.1"/>
    </source>
</evidence>
<feature type="chain" id="PRO_5041410066" description="AB hydrolase-1 domain-containing protein" evidence="1">
    <location>
        <begin position="19"/>
        <end position="408"/>
    </location>
</feature>
<comment type="caution">
    <text evidence="3">The sequence shown here is derived from an EMBL/GenBank/DDBJ whole genome shotgun (WGS) entry which is preliminary data.</text>
</comment>
<evidence type="ECO:0000259" key="2">
    <source>
        <dbReference type="Pfam" id="PF12697"/>
    </source>
</evidence>
<dbReference type="InterPro" id="IPR000073">
    <property type="entry name" value="AB_hydrolase_1"/>
</dbReference>
<keyword evidence="4" id="KW-1185">Reference proteome</keyword>
<protein>
    <recommendedName>
        <fullName evidence="2">AB hydrolase-1 domain-containing protein</fullName>
    </recommendedName>
</protein>
<organism evidence="3 4">
    <name type="scientific">Cladophialophora chaetospira</name>
    <dbReference type="NCBI Taxonomy" id="386627"/>
    <lineage>
        <taxon>Eukaryota</taxon>
        <taxon>Fungi</taxon>
        <taxon>Dikarya</taxon>
        <taxon>Ascomycota</taxon>
        <taxon>Pezizomycotina</taxon>
        <taxon>Eurotiomycetes</taxon>
        <taxon>Chaetothyriomycetidae</taxon>
        <taxon>Chaetothyriales</taxon>
        <taxon>Herpotrichiellaceae</taxon>
        <taxon>Cladophialophora</taxon>
    </lineage>
</organism>
<accession>A0AA38WWZ4</accession>
<keyword evidence="1" id="KW-0732">Signal</keyword>
<evidence type="ECO:0000256" key="1">
    <source>
        <dbReference type="SAM" id="SignalP"/>
    </source>
</evidence>
<dbReference type="EMBL" id="JAPDRK010000025">
    <property type="protein sequence ID" value="KAJ9602696.1"/>
    <property type="molecule type" value="Genomic_DNA"/>
</dbReference>
<dbReference type="Pfam" id="PF12697">
    <property type="entry name" value="Abhydrolase_6"/>
    <property type="match status" value="1"/>
</dbReference>
<reference evidence="3" key="1">
    <citation type="submission" date="2022-10" db="EMBL/GenBank/DDBJ databases">
        <title>Culturing micro-colonial fungi from biological soil crusts in the Mojave desert and describing Neophaeococcomyces mojavensis, and introducing the new genera and species Taxawa tesnikishii.</title>
        <authorList>
            <person name="Kurbessoian T."/>
            <person name="Stajich J.E."/>
        </authorList>
    </citation>
    <scope>NUCLEOTIDE SEQUENCE</scope>
    <source>
        <strain evidence="3">TK_41</strain>
    </source>
</reference>
<feature type="signal peptide" evidence="1">
    <location>
        <begin position="1"/>
        <end position="18"/>
    </location>
</feature>
<dbReference type="Gene3D" id="3.40.50.1820">
    <property type="entry name" value="alpha/beta hydrolase"/>
    <property type="match status" value="1"/>
</dbReference>
<gene>
    <name evidence="3" type="ORF">H2200_012890</name>
</gene>
<evidence type="ECO:0000313" key="4">
    <source>
        <dbReference type="Proteomes" id="UP001172673"/>
    </source>
</evidence>
<dbReference type="AlphaFoldDB" id="A0AA38WWZ4"/>
<dbReference type="Proteomes" id="UP001172673">
    <property type="component" value="Unassembled WGS sequence"/>
</dbReference>
<feature type="domain" description="AB hydrolase-1" evidence="2">
    <location>
        <begin position="137"/>
        <end position="390"/>
    </location>
</feature>
<proteinExistence type="predicted"/>
<dbReference type="InterPro" id="IPR029058">
    <property type="entry name" value="AB_hydrolase_fold"/>
</dbReference>
<name>A0AA38WWZ4_9EURO</name>
<sequence>MRSSIISAAALLATCTSAAPVVERTADAQANFPGILASYSAGFKNPTIQSSAGGQAICISGFVDITASANNFLLNTEIPANQSAVTQLVTELMQVNSTKSKSLNGGPNHVSGTYSIYSQLCFPQAAGTIDATTLQFLIHGSGLDRSYWNAAPGYSYVDYAAEQGYTTFLYDRLGTGLSDHPDPVQVVQLNLQVVIAHELIQLLRTGGFANQTFKRVVGVGHSYGSAQTASITAQYPKDFDAIVLTGWSADNSGMPVAFAGLDLAIANQVAPRRLAALNNGYLTSAGIEGTQFFFFREPQFDPLLLDLAEATKQTLSLGELLTNIPPKVSTNFTGPIIVVNGENDLPNCAGNCLVPYNKPAAVKAAFYPNASNGSSWYLAPSTGHGLTFHYTADAAYAHIHDFLKKNGF</sequence>